<organism evidence="2 3">
    <name type="scientific">Brachyspira hampsonii</name>
    <dbReference type="NCBI Taxonomy" id="1287055"/>
    <lineage>
        <taxon>Bacteria</taxon>
        <taxon>Pseudomonadati</taxon>
        <taxon>Spirochaetota</taxon>
        <taxon>Spirochaetia</taxon>
        <taxon>Brachyspirales</taxon>
        <taxon>Brachyspiraceae</taxon>
        <taxon>Brachyspira</taxon>
    </lineage>
</organism>
<keyword evidence="3" id="KW-1185">Reference proteome</keyword>
<proteinExistence type="predicted"/>
<feature type="transmembrane region" description="Helical" evidence="1">
    <location>
        <begin position="269"/>
        <end position="287"/>
    </location>
</feature>
<feature type="transmembrane region" description="Helical" evidence="1">
    <location>
        <begin position="178"/>
        <end position="200"/>
    </location>
</feature>
<name>A0AAC9TSN5_9SPIR</name>
<gene>
    <name evidence="2" type="ORF">BHAMNSH16_03530</name>
</gene>
<keyword evidence="1" id="KW-0812">Transmembrane</keyword>
<dbReference type="EMBL" id="CP019914">
    <property type="protein sequence ID" value="ASJ20768.1"/>
    <property type="molecule type" value="Genomic_DNA"/>
</dbReference>
<reference evidence="2 3" key="1">
    <citation type="submission" date="2017-02" db="EMBL/GenBank/DDBJ databases">
        <title>Complete genome sequence of Brachyspira hampsonii genomovar I strain NSH-16 (ATCC BAA-2463).</title>
        <authorList>
            <person name="Mirajkar N.S."/>
            <person name="Gebhart C.J."/>
        </authorList>
    </citation>
    <scope>NUCLEOTIDE SEQUENCE [LARGE SCALE GENOMIC DNA]</scope>
    <source>
        <strain evidence="2 3">NSH-16</strain>
    </source>
</reference>
<dbReference type="PANTHER" id="PTHR30354:SF11">
    <property type="entry name" value="PERMEASE"/>
    <property type="match status" value="1"/>
</dbReference>
<dbReference type="PANTHER" id="PTHR30354">
    <property type="entry name" value="GNT FAMILY GLUCONATE TRANSPORTER"/>
    <property type="match status" value="1"/>
</dbReference>
<dbReference type="KEGG" id="bhp:BHAMNSH16_03530"/>
<dbReference type="GO" id="GO:0005886">
    <property type="term" value="C:plasma membrane"/>
    <property type="evidence" value="ECO:0007669"/>
    <property type="project" value="TreeGrafter"/>
</dbReference>
<feature type="transmembrane region" description="Helical" evidence="1">
    <location>
        <begin position="5"/>
        <end position="24"/>
    </location>
</feature>
<feature type="transmembrane region" description="Helical" evidence="1">
    <location>
        <begin position="228"/>
        <end position="249"/>
    </location>
</feature>
<feature type="transmembrane region" description="Helical" evidence="1">
    <location>
        <begin position="423"/>
        <end position="450"/>
    </location>
</feature>
<accession>A0AAC9TSN5</accession>
<dbReference type="Proteomes" id="UP000264880">
    <property type="component" value="Chromosome"/>
</dbReference>
<keyword evidence="1" id="KW-1133">Transmembrane helix</keyword>
<keyword evidence="1" id="KW-0472">Membrane</keyword>
<feature type="transmembrane region" description="Helical" evidence="1">
    <location>
        <begin position="58"/>
        <end position="79"/>
    </location>
</feature>
<feature type="transmembrane region" description="Helical" evidence="1">
    <location>
        <begin position="137"/>
        <end position="158"/>
    </location>
</feature>
<evidence type="ECO:0000313" key="2">
    <source>
        <dbReference type="EMBL" id="ASJ20768.1"/>
    </source>
</evidence>
<feature type="transmembrane region" description="Helical" evidence="1">
    <location>
        <begin position="308"/>
        <end position="327"/>
    </location>
</feature>
<feature type="transmembrane region" description="Helical" evidence="1">
    <location>
        <begin position="103"/>
        <end position="125"/>
    </location>
</feature>
<evidence type="ECO:0000313" key="3">
    <source>
        <dbReference type="Proteomes" id="UP000264880"/>
    </source>
</evidence>
<dbReference type="GO" id="GO:0015128">
    <property type="term" value="F:gluconate transmembrane transporter activity"/>
    <property type="evidence" value="ECO:0007669"/>
    <property type="project" value="InterPro"/>
</dbReference>
<evidence type="ECO:0000256" key="1">
    <source>
        <dbReference type="SAM" id="Phobius"/>
    </source>
</evidence>
<feature type="transmembrane region" description="Helical" evidence="1">
    <location>
        <begin position="30"/>
        <end position="51"/>
    </location>
</feature>
<dbReference type="AlphaFoldDB" id="A0AAC9TSN5"/>
<dbReference type="Pfam" id="PF02447">
    <property type="entry name" value="GntP_permease"/>
    <property type="match status" value="1"/>
</dbReference>
<protein>
    <submittedName>
        <fullName evidence="2">D-serine permease</fullName>
    </submittedName>
</protein>
<dbReference type="RefSeq" id="WP_008728155.1">
    <property type="nucleotide sequence ID" value="NZ_CP019914.1"/>
</dbReference>
<feature type="transmembrane region" description="Helical" evidence="1">
    <location>
        <begin position="376"/>
        <end position="403"/>
    </location>
</feature>
<sequence length="453" mass="47691">MGSMFVIFAIALSILVLITLTIFVKLHPFFALSISAFFFGIISGHSMLSIIDAYSSGLGGTISGIGIVIAIGTVMGALLEKSGAAETMAETILKITGKKNADIGLAVTGYFVSIPVFCDSAFVLLSPLAKRISKDTGGSMTTMAVALAMGLHATHMLVPPTPGPLAVAGILKANLGLVILLGMLVSIPVTIIGVLAGRYFGKKYYYLPNNIDNSISENADKKKLPSPIMSFSPIIVPIILMLLRTVAVLESAPLGKGVLYNTLDVLGQTIIALFIGLIISFFTYRSVNKNDKEVWTFDGIFGEALKTAGQIVLIVGAGGAFATVLKLSNLQDIVTSMFSGISVGIIVPFIIGAIFRTAIGSGTVGMITAASMLLPLVDVLGFNSPMGLVIAMLACAAGGFMVFHGNDDFFWVVTSTSEMKPEVAYKVFPLISILQALTALICVFILKLIFLRG</sequence>
<dbReference type="InterPro" id="IPR003474">
    <property type="entry name" value="Glcn_transporter"/>
</dbReference>
<feature type="transmembrane region" description="Helical" evidence="1">
    <location>
        <begin position="333"/>
        <end position="355"/>
    </location>
</feature>